<evidence type="ECO:0000313" key="3">
    <source>
        <dbReference type="Proteomes" id="UP001271007"/>
    </source>
</evidence>
<accession>A0AAJ0DCE8</accession>
<feature type="signal peptide" evidence="1">
    <location>
        <begin position="1"/>
        <end position="19"/>
    </location>
</feature>
<keyword evidence="1" id="KW-0732">Signal</keyword>
<dbReference type="AlphaFoldDB" id="A0AAJ0DCE8"/>
<name>A0AAJ0DCE8_9PEZI</name>
<gene>
    <name evidence="2" type="ORF">LTR09_007412</name>
</gene>
<protein>
    <submittedName>
        <fullName evidence="2">Uncharacterized protein</fullName>
    </submittedName>
</protein>
<dbReference type="EMBL" id="JAWDJX010000026">
    <property type="protein sequence ID" value="KAK3051389.1"/>
    <property type="molecule type" value="Genomic_DNA"/>
</dbReference>
<comment type="caution">
    <text evidence="2">The sequence shown here is derived from an EMBL/GenBank/DDBJ whole genome shotgun (WGS) entry which is preliminary data.</text>
</comment>
<evidence type="ECO:0000256" key="1">
    <source>
        <dbReference type="SAM" id="SignalP"/>
    </source>
</evidence>
<proteinExistence type="predicted"/>
<sequence length="188" mass="20638">MQYLILSFVLALVVPLIRGQNLCPMPNNFSYHEETPQTVRSFQGIYHSNYNETITFCDFKAKSFELNTWNVISVIGQTGYGGPPYTTVGAVLNGAVYVAGNGSVVWHGFGFSATGPYNCAFALSGDGAKAKGYYTYTNQKDGETKAGETGPWLLTFQREPTWDECKLVYRGYTVEDYETGCSSDGSSS</sequence>
<feature type="chain" id="PRO_5042518138" evidence="1">
    <location>
        <begin position="20"/>
        <end position="188"/>
    </location>
</feature>
<reference evidence="2" key="1">
    <citation type="submission" date="2023-04" db="EMBL/GenBank/DDBJ databases">
        <title>Black Yeasts Isolated from many extreme environments.</title>
        <authorList>
            <person name="Coleine C."/>
            <person name="Stajich J.E."/>
            <person name="Selbmann L."/>
        </authorList>
    </citation>
    <scope>NUCLEOTIDE SEQUENCE</scope>
    <source>
        <strain evidence="2">CCFEE 5312</strain>
    </source>
</reference>
<dbReference type="Proteomes" id="UP001271007">
    <property type="component" value="Unassembled WGS sequence"/>
</dbReference>
<evidence type="ECO:0000313" key="2">
    <source>
        <dbReference type="EMBL" id="KAK3051389.1"/>
    </source>
</evidence>
<keyword evidence="3" id="KW-1185">Reference proteome</keyword>
<organism evidence="2 3">
    <name type="scientific">Extremus antarcticus</name>
    <dbReference type="NCBI Taxonomy" id="702011"/>
    <lineage>
        <taxon>Eukaryota</taxon>
        <taxon>Fungi</taxon>
        <taxon>Dikarya</taxon>
        <taxon>Ascomycota</taxon>
        <taxon>Pezizomycotina</taxon>
        <taxon>Dothideomycetes</taxon>
        <taxon>Dothideomycetidae</taxon>
        <taxon>Mycosphaerellales</taxon>
        <taxon>Extremaceae</taxon>
        <taxon>Extremus</taxon>
    </lineage>
</organism>